<feature type="domain" description="RNase H type-1" evidence="1">
    <location>
        <begin position="2"/>
        <end position="152"/>
    </location>
</feature>
<dbReference type="PROSITE" id="PS50879">
    <property type="entry name" value="RNASE_H_1"/>
    <property type="match status" value="1"/>
</dbReference>
<organism evidence="2 3">
    <name type="scientific">Halarcobacter anaerophilus</name>
    <dbReference type="NCBI Taxonomy" id="877500"/>
    <lineage>
        <taxon>Bacteria</taxon>
        <taxon>Pseudomonadati</taxon>
        <taxon>Campylobacterota</taxon>
        <taxon>Epsilonproteobacteria</taxon>
        <taxon>Campylobacterales</taxon>
        <taxon>Arcobacteraceae</taxon>
        <taxon>Halarcobacter</taxon>
    </lineage>
</organism>
<protein>
    <submittedName>
        <fullName evidence="2">Ribonuclease H</fullName>
    </submittedName>
</protein>
<name>A0A4Q0Y3C9_9BACT</name>
<dbReference type="RefSeq" id="WP_129081023.1">
    <property type="nucleotide sequence ID" value="NZ_CP041070.1"/>
</dbReference>
<dbReference type="OrthoDB" id="8546514at2"/>
<accession>A0A4Q0Y3C9</accession>
<dbReference type="Gene3D" id="3.30.420.10">
    <property type="entry name" value="Ribonuclease H-like superfamily/Ribonuclease H"/>
    <property type="match status" value="1"/>
</dbReference>
<dbReference type="InterPro" id="IPR002156">
    <property type="entry name" value="RNaseH_domain"/>
</dbReference>
<dbReference type="Pfam" id="PF00075">
    <property type="entry name" value="RNase_H"/>
    <property type="match status" value="1"/>
</dbReference>
<sequence length="155" mass="18418">MSEEVIKLFCDGSVDPKTKTGFGAYFIFDEKLKRQNIKIKRFENTSSTKLELEVLLWALEDNFLEKGKIIVYTDCQNILTLLDRKKSLEKNNYFTKSGKKIRNYKLYKDFYRQNEKLSLLFKKVKGHKKTELKNEVDKLFNLVDKASRRALRDFL</sequence>
<dbReference type="SUPFAM" id="SSF53098">
    <property type="entry name" value="Ribonuclease H-like"/>
    <property type="match status" value="1"/>
</dbReference>
<dbReference type="GO" id="GO:0004523">
    <property type="term" value="F:RNA-DNA hybrid ribonuclease activity"/>
    <property type="evidence" value="ECO:0007669"/>
    <property type="project" value="InterPro"/>
</dbReference>
<dbReference type="STRING" id="877500.GCA_000935065_02458"/>
<evidence type="ECO:0000313" key="2">
    <source>
        <dbReference type="EMBL" id="RXJ64627.1"/>
    </source>
</evidence>
<dbReference type="GO" id="GO:0003676">
    <property type="term" value="F:nucleic acid binding"/>
    <property type="evidence" value="ECO:0007669"/>
    <property type="project" value="InterPro"/>
</dbReference>
<dbReference type="InterPro" id="IPR036397">
    <property type="entry name" value="RNaseH_sf"/>
</dbReference>
<evidence type="ECO:0000313" key="3">
    <source>
        <dbReference type="Proteomes" id="UP000290191"/>
    </source>
</evidence>
<comment type="caution">
    <text evidence="2">The sequence shown here is derived from an EMBL/GenBank/DDBJ whole genome shotgun (WGS) entry which is preliminary data.</text>
</comment>
<keyword evidence="3" id="KW-1185">Reference proteome</keyword>
<proteinExistence type="predicted"/>
<dbReference type="Proteomes" id="UP000290191">
    <property type="component" value="Unassembled WGS sequence"/>
</dbReference>
<reference evidence="2 3" key="1">
    <citation type="submission" date="2017-10" db="EMBL/GenBank/DDBJ databases">
        <title>Genomics of the genus Arcobacter.</title>
        <authorList>
            <person name="Perez-Cataluna A."/>
            <person name="Figueras M.J."/>
        </authorList>
    </citation>
    <scope>NUCLEOTIDE SEQUENCE [LARGE SCALE GENOMIC DNA]</scope>
    <source>
        <strain evidence="2 3">DSM 24636</strain>
    </source>
</reference>
<evidence type="ECO:0000259" key="1">
    <source>
        <dbReference type="PROSITE" id="PS50879"/>
    </source>
</evidence>
<dbReference type="AlphaFoldDB" id="A0A4Q0Y3C9"/>
<gene>
    <name evidence="2" type="ORF">CRV06_01325</name>
</gene>
<dbReference type="EMBL" id="PDKO01000001">
    <property type="protein sequence ID" value="RXJ64627.1"/>
    <property type="molecule type" value="Genomic_DNA"/>
</dbReference>
<dbReference type="InterPro" id="IPR012337">
    <property type="entry name" value="RNaseH-like_sf"/>
</dbReference>